<dbReference type="Gene3D" id="3.40.980.20">
    <property type="entry name" value="Four-carbon acid sugar kinase, nucleotide binding domain"/>
    <property type="match status" value="1"/>
</dbReference>
<feature type="non-terminal residue" evidence="9">
    <location>
        <position position="1"/>
    </location>
</feature>
<feature type="domain" description="Four-carbon acid sugar kinase N-terminal" evidence="7">
    <location>
        <begin position="11"/>
        <end position="234"/>
    </location>
</feature>
<dbReference type="EMBL" id="ACCJ01000126">
    <property type="protein sequence ID" value="EEG55744.1"/>
    <property type="molecule type" value="Genomic_DNA"/>
</dbReference>
<keyword evidence="4" id="KW-0418">Kinase</keyword>
<name>C0CYU6_9FIRM</name>
<keyword evidence="10" id="KW-1185">Reference proteome</keyword>
<evidence type="ECO:0000256" key="5">
    <source>
        <dbReference type="ARBA" id="ARBA00022840"/>
    </source>
</evidence>
<dbReference type="InterPro" id="IPR037051">
    <property type="entry name" value="4-carb_acid_sugar_kinase_N_sf"/>
</dbReference>
<sequence>FLRRFTMINTVIIADDLTGANDTGAILAQNGFKVGTILKTDHMEQFEDYDVLCISTNSRGISGTEAYARVQEAAALFPRNESILYSKRVDSTLRGNVGAEIDSILDYLGEDYRAVVVASFPGSGRTCIGDILLVNEVPLQMTEVAKDPTAPVHTSRVTEIIRQQSRHSVGYIGLEKVLESSGKLLEQLLETAKQHRIIVMDARTVRDIEAIAACCAASGLKIAAIDPGSFTAALAGNLFKHKKEAIQKKLLCGLGSASDLTRQQLQYLKKIANPLVVRMNAGEFFRADRRAREMERVKEAVLRSEESHGILVITTTESKEDVLDLSSVDGAEHCSKKECAGVITDTIAQVLYDLVQEMDGRVGGVYASGGDVAAAFCEKLGISGFNVKGEVIPLAIYSNTIGGAHEGLPMITKGGLVGREDTLLQCMEYFETVI</sequence>
<keyword evidence="3" id="KW-0547">Nucleotide-binding</keyword>
<evidence type="ECO:0000313" key="10">
    <source>
        <dbReference type="Proteomes" id="UP000004756"/>
    </source>
</evidence>
<evidence type="ECO:0000259" key="8">
    <source>
        <dbReference type="Pfam" id="PF17042"/>
    </source>
</evidence>
<evidence type="ECO:0000256" key="4">
    <source>
        <dbReference type="ARBA" id="ARBA00022777"/>
    </source>
</evidence>
<dbReference type="GO" id="GO:0005524">
    <property type="term" value="F:ATP binding"/>
    <property type="evidence" value="ECO:0007669"/>
    <property type="project" value="UniProtKB-KW"/>
</dbReference>
<keyword evidence="6" id="KW-0119">Carbohydrate metabolism</keyword>
<dbReference type="SUPFAM" id="SSF142764">
    <property type="entry name" value="YgbK-like"/>
    <property type="match status" value="1"/>
</dbReference>
<dbReference type="InterPro" id="IPR042213">
    <property type="entry name" value="NBD_C_sf"/>
</dbReference>
<comment type="caution">
    <text evidence="9">The sequence shown here is derived from an EMBL/GenBank/DDBJ whole genome shotgun (WGS) entry which is preliminary data.</text>
</comment>
<keyword evidence="2" id="KW-0808">Transferase</keyword>
<organism evidence="9 10">
    <name type="scientific">[Clostridium] asparagiforme DSM 15981</name>
    <dbReference type="NCBI Taxonomy" id="518636"/>
    <lineage>
        <taxon>Bacteria</taxon>
        <taxon>Bacillati</taxon>
        <taxon>Bacillota</taxon>
        <taxon>Clostridia</taxon>
        <taxon>Lachnospirales</taxon>
        <taxon>Lachnospiraceae</taxon>
        <taxon>Enterocloster</taxon>
    </lineage>
</organism>
<keyword evidence="5" id="KW-0067">ATP-binding</keyword>
<proteinExistence type="inferred from homology"/>
<evidence type="ECO:0000313" key="9">
    <source>
        <dbReference type="EMBL" id="EEG55744.1"/>
    </source>
</evidence>
<feature type="domain" description="Four-carbon acid sugar kinase nucleotide binding" evidence="8">
    <location>
        <begin position="254"/>
        <end position="423"/>
    </location>
</feature>
<evidence type="ECO:0008006" key="11">
    <source>
        <dbReference type="Google" id="ProtNLM"/>
    </source>
</evidence>
<dbReference type="InterPro" id="IPR031475">
    <property type="entry name" value="NBD_C"/>
</dbReference>
<dbReference type="Gene3D" id="3.40.50.10840">
    <property type="entry name" value="Putative sugar-binding, N-terminal domain"/>
    <property type="match status" value="1"/>
</dbReference>
<protein>
    <recommendedName>
        <fullName evidence="11">YgbK domain protein</fullName>
    </recommendedName>
</protein>
<accession>C0CYU6</accession>
<dbReference type="Pfam" id="PF07005">
    <property type="entry name" value="SBD_N"/>
    <property type="match status" value="1"/>
</dbReference>
<evidence type="ECO:0000259" key="7">
    <source>
        <dbReference type="Pfam" id="PF07005"/>
    </source>
</evidence>
<evidence type="ECO:0000256" key="3">
    <source>
        <dbReference type="ARBA" id="ARBA00022741"/>
    </source>
</evidence>
<reference evidence="9 10" key="2">
    <citation type="submission" date="2009-02" db="EMBL/GenBank/DDBJ databases">
        <title>Draft genome sequence of Clostridium asparagiforme (DSM 15981).</title>
        <authorList>
            <person name="Sudarsanam P."/>
            <person name="Ley R."/>
            <person name="Guruge J."/>
            <person name="Turnbaugh P.J."/>
            <person name="Mahowald M."/>
            <person name="Liep D."/>
            <person name="Gordon J."/>
        </authorList>
    </citation>
    <scope>NUCLEOTIDE SEQUENCE [LARGE SCALE GENOMIC DNA]</scope>
    <source>
        <strain evidence="9 10">DSM 15981</strain>
    </source>
</reference>
<dbReference type="GO" id="GO:0016301">
    <property type="term" value="F:kinase activity"/>
    <property type="evidence" value="ECO:0007669"/>
    <property type="project" value="UniProtKB-KW"/>
</dbReference>
<evidence type="ECO:0000256" key="1">
    <source>
        <dbReference type="ARBA" id="ARBA00005715"/>
    </source>
</evidence>
<gene>
    <name evidence="9" type="ORF">CLOSTASPAR_02173</name>
</gene>
<dbReference type="AlphaFoldDB" id="C0CYU6"/>
<reference evidence="9 10" key="1">
    <citation type="submission" date="2009-01" db="EMBL/GenBank/DDBJ databases">
        <authorList>
            <person name="Fulton L."/>
            <person name="Clifton S."/>
            <person name="Fulton B."/>
            <person name="Xu J."/>
            <person name="Minx P."/>
            <person name="Pepin K.H."/>
            <person name="Johnson M."/>
            <person name="Bhonagiri V."/>
            <person name="Nash W.E."/>
            <person name="Mardis E.R."/>
            <person name="Wilson R.K."/>
        </authorList>
    </citation>
    <scope>NUCLEOTIDE SEQUENCE [LARGE SCALE GENOMIC DNA]</scope>
    <source>
        <strain evidence="9 10">DSM 15981</strain>
    </source>
</reference>
<evidence type="ECO:0000256" key="2">
    <source>
        <dbReference type="ARBA" id="ARBA00022679"/>
    </source>
</evidence>
<dbReference type="InterPro" id="IPR010737">
    <property type="entry name" value="4-carb_acid_sugar_kinase_N"/>
</dbReference>
<comment type="similarity">
    <text evidence="1">Belongs to the four-carbon acid sugar kinase family.</text>
</comment>
<dbReference type="Pfam" id="PF17042">
    <property type="entry name" value="NBD_C"/>
    <property type="match status" value="1"/>
</dbReference>
<dbReference type="Proteomes" id="UP000004756">
    <property type="component" value="Unassembled WGS sequence"/>
</dbReference>
<evidence type="ECO:0000256" key="6">
    <source>
        <dbReference type="ARBA" id="ARBA00023277"/>
    </source>
</evidence>
<dbReference type="HOGENOM" id="CLU_630943_0_0_9"/>